<keyword evidence="3" id="KW-1185">Reference proteome</keyword>
<protein>
    <submittedName>
        <fullName evidence="2">Uncharacterized protein</fullName>
    </submittedName>
</protein>
<gene>
    <name evidence="2" type="ORF">LX32DRAFT_699949</name>
</gene>
<dbReference type="Proteomes" id="UP001232148">
    <property type="component" value="Unassembled WGS sequence"/>
</dbReference>
<feature type="signal peptide" evidence="1">
    <location>
        <begin position="1"/>
        <end position="15"/>
    </location>
</feature>
<sequence>MHFTLVLLTAALASAVPTDTGNEKLHRELDPAASELDARAAGTWEAHAKYYALGGKVGNEIYISGTWTDPAKTPGEPSGTCTARIGGIGGGEPNVVSCSCEITGDGPLRFQSTCFLNFEEEAADGSWAAGFSAAFQCSAFLSCTGTNAYAVASASSNCRNEVGTPCAGFYVTP</sequence>
<evidence type="ECO:0000256" key="1">
    <source>
        <dbReference type="SAM" id="SignalP"/>
    </source>
</evidence>
<dbReference type="AlphaFoldDB" id="A0AAD9H1Y4"/>
<keyword evidence="1" id="KW-0732">Signal</keyword>
<proteinExistence type="predicted"/>
<reference evidence="2" key="1">
    <citation type="submission" date="2021-06" db="EMBL/GenBank/DDBJ databases">
        <title>Comparative genomics, transcriptomics and evolutionary studies reveal genomic signatures of adaptation to plant cell wall in hemibiotrophic fungi.</title>
        <authorList>
            <consortium name="DOE Joint Genome Institute"/>
            <person name="Baroncelli R."/>
            <person name="Diaz J.F."/>
            <person name="Benocci T."/>
            <person name="Peng M."/>
            <person name="Battaglia E."/>
            <person name="Haridas S."/>
            <person name="Andreopoulos W."/>
            <person name="Labutti K."/>
            <person name="Pangilinan J."/>
            <person name="Floch G.L."/>
            <person name="Makela M.R."/>
            <person name="Henrissat B."/>
            <person name="Grigoriev I.V."/>
            <person name="Crouch J.A."/>
            <person name="De Vries R.P."/>
            <person name="Sukno S.A."/>
            <person name="Thon M.R."/>
        </authorList>
    </citation>
    <scope>NUCLEOTIDE SEQUENCE</scope>
    <source>
        <strain evidence="2">MAFF235873</strain>
    </source>
</reference>
<feature type="chain" id="PRO_5042102780" evidence="1">
    <location>
        <begin position="16"/>
        <end position="173"/>
    </location>
</feature>
<accession>A0AAD9H1Y4</accession>
<dbReference type="EMBL" id="MU843210">
    <property type="protein sequence ID" value="KAK2020590.1"/>
    <property type="molecule type" value="Genomic_DNA"/>
</dbReference>
<organism evidence="2 3">
    <name type="scientific">Colletotrichum zoysiae</name>
    <dbReference type="NCBI Taxonomy" id="1216348"/>
    <lineage>
        <taxon>Eukaryota</taxon>
        <taxon>Fungi</taxon>
        <taxon>Dikarya</taxon>
        <taxon>Ascomycota</taxon>
        <taxon>Pezizomycotina</taxon>
        <taxon>Sordariomycetes</taxon>
        <taxon>Hypocreomycetidae</taxon>
        <taxon>Glomerellales</taxon>
        <taxon>Glomerellaceae</taxon>
        <taxon>Colletotrichum</taxon>
        <taxon>Colletotrichum graminicola species complex</taxon>
    </lineage>
</organism>
<comment type="caution">
    <text evidence="2">The sequence shown here is derived from an EMBL/GenBank/DDBJ whole genome shotgun (WGS) entry which is preliminary data.</text>
</comment>
<evidence type="ECO:0000313" key="2">
    <source>
        <dbReference type="EMBL" id="KAK2020590.1"/>
    </source>
</evidence>
<evidence type="ECO:0000313" key="3">
    <source>
        <dbReference type="Proteomes" id="UP001232148"/>
    </source>
</evidence>
<name>A0AAD9H1Y4_9PEZI</name>